<dbReference type="InterPro" id="IPR025711">
    <property type="entry name" value="PepSY"/>
</dbReference>
<name>A0A098EJ29_9BACL</name>
<protein>
    <submittedName>
        <fullName evidence="2">Peptidase propeptide and YPEB domain protein</fullName>
    </submittedName>
</protein>
<accession>A0A098EJ29</accession>
<gene>
    <name evidence="2" type="ORF">BN1080_01219</name>
</gene>
<dbReference type="Gene3D" id="3.10.450.40">
    <property type="match status" value="2"/>
</dbReference>
<organism evidence="2 3">
    <name type="scientific">Planococcus massiliensis</name>
    <dbReference type="NCBI Taxonomy" id="1499687"/>
    <lineage>
        <taxon>Bacteria</taxon>
        <taxon>Bacillati</taxon>
        <taxon>Bacillota</taxon>
        <taxon>Bacilli</taxon>
        <taxon>Bacillales</taxon>
        <taxon>Caryophanaceae</taxon>
        <taxon>Planococcus</taxon>
    </lineage>
</organism>
<dbReference type="STRING" id="1499687.BN1080_01219"/>
<dbReference type="RefSeq" id="WP_052650998.1">
    <property type="nucleotide sequence ID" value="NZ_CCXS01000001.1"/>
</dbReference>
<evidence type="ECO:0000259" key="1">
    <source>
        <dbReference type="Pfam" id="PF03413"/>
    </source>
</evidence>
<evidence type="ECO:0000313" key="2">
    <source>
        <dbReference type="EMBL" id="CEG22294.1"/>
    </source>
</evidence>
<dbReference type="Pfam" id="PF03413">
    <property type="entry name" value="PepSY"/>
    <property type="match status" value="2"/>
</dbReference>
<dbReference type="EMBL" id="CCXS01000001">
    <property type="protein sequence ID" value="CEG22294.1"/>
    <property type="molecule type" value="Genomic_DNA"/>
</dbReference>
<proteinExistence type="predicted"/>
<keyword evidence="3" id="KW-1185">Reference proteome</keyword>
<reference evidence="2 3" key="1">
    <citation type="submission" date="2014-09" db="EMBL/GenBank/DDBJ databases">
        <authorList>
            <person name="Urmite Genomes Urmite Genomes"/>
        </authorList>
    </citation>
    <scope>NUCLEOTIDE SEQUENCE [LARGE SCALE GENOMIC DNA]</scope>
    <source>
        <strain evidence="2 3">ES2</strain>
    </source>
</reference>
<dbReference type="AlphaFoldDB" id="A0A098EJ29"/>
<evidence type="ECO:0000313" key="3">
    <source>
        <dbReference type="Proteomes" id="UP000043699"/>
    </source>
</evidence>
<feature type="domain" description="PepSY" evidence="1">
    <location>
        <begin position="166"/>
        <end position="224"/>
    </location>
</feature>
<dbReference type="Proteomes" id="UP000043699">
    <property type="component" value="Unassembled WGS sequence"/>
</dbReference>
<sequence length="228" mass="25406">MSKKLMMAGATILLGLLAFAFVLIFGPDENPVTETEASAAVIDLYGGEIESTERAKDGYTIVFNRENRKYAAEVDQSTGRIESLILLEKAVSDPVITEKEASELAFKQLDGEIVKSTFSKTRNQYEIVIENERERAAILIDAEGGEVLDVKKEAIPKDETLRNRVITEAEAIAIAKQTLDGEVQDLEFTETEDGGFYLIEIENDETDREVTVRIHAVRGETLTVEWED</sequence>
<feature type="domain" description="PepSY" evidence="1">
    <location>
        <begin position="96"/>
        <end position="150"/>
    </location>
</feature>